<dbReference type="EMBL" id="BARS01004753">
    <property type="protein sequence ID" value="GAF82979.1"/>
    <property type="molecule type" value="Genomic_DNA"/>
</dbReference>
<feature type="transmembrane region" description="Helical" evidence="1">
    <location>
        <begin position="14"/>
        <end position="37"/>
    </location>
</feature>
<keyword evidence="1" id="KW-0472">Membrane</keyword>
<protein>
    <submittedName>
        <fullName evidence="2">Uncharacterized protein</fullName>
    </submittedName>
</protein>
<comment type="caution">
    <text evidence="2">The sequence shown here is derived from an EMBL/GenBank/DDBJ whole genome shotgun (WGS) entry which is preliminary data.</text>
</comment>
<organism evidence="2">
    <name type="scientific">marine sediment metagenome</name>
    <dbReference type="NCBI Taxonomy" id="412755"/>
    <lineage>
        <taxon>unclassified sequences</taxon>
        <taxon>metagenomes</taxon>
        <taxon>ecological metagenomes</taxon>
    </lineage>
</organism>
<keyword evidence="1" id="KW-0812">Transmembrane</keyword>
<name>X0SPK4_9ZZZZ</name>
<evidence type="ECO:0000256" key="1">
    <source>
        <dbReference type="SAM" id="Phobius"/>
    </source>
</evidence>
<sequence>MSNPLGKVSIQAEALSLLASCTVESTSAICQLSLVLSRLKFRKKKIRGGKRMVRNALRMGLHKKRKDNQW</sequence>
<evidence type="ECO:0000313" key="2">
    <source>
        <dbReference type="EMBL" id="GAF82979.1"/>
    </source>
</evidence>
<reference evidence="2" key="1">
    <citation type="journal article" date="2014" name="Front. Microbiol.">
        <title>High frequency of phylogenetically diverse reductive dehalogenase-homologous genes in deep subseafloor sedimentary metagenomes.</title>
        <authorList>
            <person name="Kawai M."/>
            <person name="Futagami T."/>
            <person name="Toyoda A."/>
            <person name="Takaki Y."/>
            <person name="Nishi S."/>
            <person name="Hori S."/>
            <person name="Arai W."/>
            <person name="Tsubouchi T."/>
            <person name="Morono Y."/>
            <person name="Uchiyama I."/>
            <person name="Ito T."/>
            <person name="Fujiyama A."/>
            <person name="Inagaki F."/>
            <person name="Takami H."/>
        </authorList>
    </citation>
    <scope>NUCLEOTIDE SEQUENCE</scope>
    <source>
        <strain evidence="2">Expedition CK06-06</strain>
    </source>
</reference>
<accession>X0SPK4</accession>
<keyword evidence="1" id="KW-1133">Transmembrane helix</keyword>
<dbReference type="AlphaFoldDB" id="X0SPK4"/>
<gene>
    <name evidence="2" type="ORF">S01H1_09296</name>
</gene>
<proteinExistence type="predicted"/>